<keyword evidence="2" id="KW-1185">Reference proteome</keyword>
<dbReference type="EMBL" id="ML977507">
    <property type="protein sequence ID" value="KAF2128975.1"/>
    <property type="molecule type" value="Genomic_DNA"/>
</dbReference>
<evidence type="ECO:0000313" key="1">
    <source>
        <dbReference type="EMBL" id="KAF2128975.1"/>
    </source>
</evidence>
<protein>
    <submittedName>
        <fullName evidence="1">Uncharacterized protein</fullName>
    </submittedName>
</protein>
<dbReference type="OrthoDB" id="3796651at2759"/>
<dbReference type="GeneID" id="54405456"/>
<proteinExistence type="predicted"/>
<reference evidence="1" key="1">
    <citation type="journal article" date="2020" name="Stud. Mycol.">
        <title>101 Dothideomycetes genomes: a test case for predicting lifestyles and emergence of pathogens.</title>
        <authorList>
            <person name="Haridas S."/>
            <person name="Albert R."/>
            <person name="Binder M."/>
            <person name="Bloem J."/>
            <person name="Labutti K."/>
            <person name="Salamov A."/>
            <person name="Andreopoulos B."/>
            <person name="Baker S."/>
            <person name="Barry K."/>
            <person name="Bills G."/>
            <person name="Bluhm B."/>
            <person name="Cannon C."/>
            <person name="Castanera R."/>
            <person name="Culley D."/>
            <person name="Daum C."/>
            <person name="Ezra D."/>
            <person name="Gonzalez J."/>
            <person name="Henrissat B."/>
            <person name="Kuo A."/>
            <person name="Liang C."/>
            <person name="Lipzen A."/>
            <person name="Lutzoni F."/>
            <person name="Magnuson J."/>
            <person name="Mondo S."/>
            <person name="Nolan M."/>
            <person name="Ohm R."/>
            <person name="Pangilinan J."/>
            <person name="Park H.-J."/>
            <person name="Ramirez L."/>
            <person name="Alfaro M."/>
            <person name="Sun H."/>
            <person name="Tritt A."/>
            <person name="Yoshinaga Y."/>
            <person name="Zwiers L.-H."/>
            <person name="Turgeon B."/>
            <person name="Goodwin S."/>
            <person name="Spatafora J."/>
            <person name="Crous P."/>
            <person name="Grigoriev I."/>
        </authorList>
    </citation>
    <scope>NUCLEOTIDE SEQUENCE</scope>
    <source>
        <strain evidence="1">CBS 119687</strain>
    </source>
</reference>
<name>A0A6A6ACX5_9PLEO</name>
<accession>A0A6A6ACX5</accession>
<feature type="non-terminal residue" evidence="1">
    <location>
        <position position="506"/>
    </location>
</feature>
<evidence type="ECO:0000313" key="2">
    <source>
        <dbReference type="Proteomes" id="UP000799771"/>
    </source>
</evidence>
<sequence length="506" mass="55438">MTSFTGPWSKDLDALKKSVHSMPKEYKHAFASASKDTLEKICDAEVLHVWETDADIDNLLQLTSVIAKLCDLGSGKEEEEGKGKEAKGRMVIVAEEKGERDNFKRVCELVEYLTSVDGKSHLDGTVCAFGGIVVVRGWNNALPSGGKEAEKTVKRINTAIERVLKLGGLKQKKIVWHHGPVIHFLLHWINSTTPTLRNALHAITITNALDLSSSVAPSTAGKQNTLPHLQHLEQYARKLNIPVVFLDPTTQLITFPYLGTYMYFFAYYLNTFLPPSLSRPHLHKAYDQLVAFAFRLHGASTSTYGASVVKLVKTHLDPATARTWARTCVAASSYTKERCRTAGREAEIHHAVQLADSPFALFSQPTTTGPAAFARLAIGPAAPIADSLYTAAPVHISFADARLRASSATPFHILIPTPAASSAKSEQDDLEKTTNRIQGLMMGVLERVRLAKGMPTLSPAERSAWKEVEKACSWAIKGCGKLPKGVDEKVKFVLEKLGRGTWGFVV</sequence>
<dbReference type="RefSeq" id="XP_033523364.1">
    <property type="nucleotide sequence ID" value="XM_033665024.1"/>
</dbReference>
<organism evidence="1 2">
    <name type="scientific">Dothidotthia symphoricarpi CBS 119687</name>
    <dbReference type="NCBI Taxonomy" id="1392245"/>
    <lineage>
        <taxon>Eukaryota</taxon>
        <taxon>Fungi</taxon>
        <taxon>Dikarya</taxon>
        <taxon>Ascomycota</taxon>
        <taxon>Pezizomycotina</taxon>
        <taxon>Dothideomycetes</taxon>
        <taxon>Pleosporomycetidae</taxon>
        <taxon>Pleosporales</taxon>
        <taxon>Dothidotthiaceae</taxon>
        <taxon>Dothidotthia</taxon>
    </lineage>
</organism>
<dbReference type="Proteomes" id="UP000799771">
    <property type="component" value="Unassembled WGS sequence"/>
</dbReference>
<dbReference type="AlphaFoldDB" id="A0A6A6ACX5"/>
<gene>
    <name evidence="1" type="ORF">P153DRAFT_317463</name>
</gene>